<dbReference type="Proteomes" id="UP000662939">
    <property type="component" value="Chromosome"/>
</dbReference>
<organism evidence="1 2">
    <name type="scientific">Natronoglycomyces albus</name>
    <dbReference type="NCBI Taxonomy" id="2811108"/>
    <lineage>
        <taxon>Bacteria</taxon>
        <taxon>Bacillati</taxon>
        <taxon>Actinomycetota</taxon>
        <taxon>Actinomycetes</taxon>
        <taxon>Glycomycetales</taxon>
        <taxon>Glycomycetaceae</taxon>
        <taxon>Natronoglycomyces</taxon>
    </lineage>
</organism>
<name>A0A895XPX8_9ACTN</name>
<dbReference type="EMBL" id="CP070496">
    <property type="protein sequence ID" value="QSB04330.1"/>
    <property type="molecule type" value="Genomic_DNA"/>
</dbReference>
<proteinExistence type="predicted"/>
<evidence type="ECO:0000313" key="2">
    <source>
        <dbReference type="Proteomes" id="UP000662939"/>
    </source>
</evidence>
<sequence>MPTRDEVAAQLTQMLAKTLLDPLETWTDDHLELVRLQGHALTEVTRGPTGCSAPTARP</sequence>
<dbReference type="RefSeq" id="WP_213170327.1">
    <property type="nucleotide sequence ID" value="NZ_CP070496.1"/>
</dbReference>
<evidence type="ECO:0000313" key="1">
    <source>
        <dbReference type="EMBL" id="QSB04330.1"/>
    </source>
</evidence>
<gene>
    <name evidence="1" type="ORF">JQS30_11040</name>
</gene>
<protein>
    <submittedName>
        <fullName evidence="1">Uncharacterized protein</fullName>
    </submittedName>
</protein>
<accession>A0A895XPX8</accession>
<dbReference type="KEGG" id="nav:JQS30_11040"/>
<reference evidence="1" key="1">
    <citation type="submission" date="2021-02" db="EMBL/GenBank/DDBJ databases">
        <title>Natronoglycomyces albus gen. nov., sp. nov, a haloalkaliphilic actinobacterium from a soda solonchak soil.</title>
        <authorList>
            <person name="Sorokin D.Y."/>
            <person name="Khijniak T.V."/>
            <person name="Zakharycheva A.P."/>
            <person name="Boueva O.V."/>
            <person name="Ariskina E.V."/>
            <person name="Hahnke R.L."/>
            <person name="Bunk B."/>
            <person name="Sproer C."/>
            <person name="Schumann P."/>
            <person name="Evtushenko L.I."/>
            <person name="Kublanov I.V."/>
        </authorList>
    </citation>
    <scope>NUCLEOTIDE SEQUENCE</scope>
    <source>
        <strain evidence="1">DSM 106290</strain>
    </source>
</reference>
<dbReference type="AlphaFoldDB" id="A0A895XPX8"/>
<keyword evidence="2" id="KW-1185">Reference proteome</keyword>